<feature type="coiled-coil region" evidence="1">
    <location>
        <begin position="199"/>
        <end position="226"/>
    </location>
</feature>
<evidence type="ECO:0000259" key="2">
    <source>
        <dbReference type="Pfam" id="PF00534"/>
    </source>
</evidence>
<dbReference type="AlphaFoldDB" id="A0AAX2R335"/>
<name>A0AAX2R335_9BACT</name>
<gene>
    <name evidence="4" type="ORF">E1J06_07470</name>
</gene>
<dbReference type="Proteomes" id="UP000294834">
    <property type="component" value="Unassembled WGS sequence"/>
</dbReference>
<dbReference type="PANTHER" id="PTHR45947:SF3">
    <property type="entry name" value="SULFOQUINOVOSYL TRANSFERASE SQD2"/>
    <property type="match status" value="1"/>
</dbReference>
<feature type="domain" description="Glycosyl transferase family 1" evidence="2">
    <location>
        <begin position="173"/>
        <end position="340"/>
    </location>
</feature>
<dbReference type="Pfam" id="PF00534">
    <property type="entry name" value="Glycos_transf_1"/>
    <property type="match status" value="1"/>
</dbReference>
<feature type="domain" description="Glycosyltransferase subfamily 4-like N-terminal" evidence="3">
    <location>
        <begin position="21"/>
        <end position="169"/>
    </location>
</feature>
<dbReference type="RefSeq" id="WP_007852637.1">
    <property type="nucleotide sequence ID" value="NZ_JAGKHT010000048.1"/>
</dbReference>
<dbReference type="InterPro" id="IPR028098">
    <property type="entry name" value="Glyco_trans_4-like_N"/>
</dbReference>
<keyword evidence="1" id="KW-0175">Coiled coil</keyword>
<accession>A0AAX2R335</accession>
<protein>
    <submittedName>
        <fullName evidence="4">Glycosyltransferase</fullName>
    </submittedName>
</protein>
<dbReference type="EMBL" id="SLTX01000001">
    <property type="protein sequence ID" value="TDB07262.1"/>
    <property type="molecule type" value="Genomic_DNA"/>
</dbReference>
<dbReference type="GO" id="GO:0016757">
    <property type="term" value="F:glycosyltransferase activity"/>
    <property type="evidence" value="ECO:0007669"/>
    <property type="project" value="InterPro"/>
</dbReference>
<evidence type="ECO:0000313" key="5">
    <source>
        <dbReference type="Proteomes" id="UP000294834"/>
    </source>
</evidence>
<proteinExistence type="predicted"/>
<evidence type="ECO:0000313" key="4">
    <source>
        <dbReference type="EMBL" id="TDB07262.1"/>
    </source>
</evidence>
<dbReference type="PANTHER" id="PTHR45947">
    <property type="entry name" value="SULFOQUINOVOSYL TRANSFERASE SQD2"/>
    <property type="match status" value="1"/>
</dbReference>
<evidence type="ECO:0000259" key="3">
    <source>
        <dbReference type="Pfam" id="PF13579"/>
    </source>
</evidence>
<dbReference type="InterPro" id="IPR001296">
    <property type="entry name" value="Glyco_trans_1"/>
</dbReference>
<organism evidence="4 5">
    <name type="scientific">Phocaeicola dorei</name>
    <dbReference type="NCBI Taxonomy" id="357276"/>
    <lineage>
        <taxon>Bacteria</taxon>
        <taxon>Pseudomonadati</taxon>
        <taxon>Bacteroidota</taxon>
        <taxon>Bacteroidia</taxon>
        <taxon>Bacteroidales</taxon>
        <taxon>Bacteroidaceae</taxon>
        <taxon>Phocaeicola</taxon>
    </lineage>
</organism>
<comment type="caution">
    <text evidence="4">The sequence shown here is derived from an EMBL/GenBank/DDBJ whole genome shotgun (WGS) entry which is preliminary data.</text>
</comment>
<reference evidence="4 5" key="1">
    <citation type="journal article" date="2019" name="Nat. Microbiol.">
        <title>Genomic variation and strain-specific functional adaptation in the human gut microbiome during early life.</title>
        <authorList>
            <person name="Vatanen T."/>
            <person name="Plichta D.R."/>
            <person name="Somani J."/>
            <person name="Munch P.C."/>
            <person name="Arthur T.D."/>
            <person name="Hall A.B."/>
            <person name="Rudolf S."/>
            <person name="Oakeley E.J."/>
            <person name="Ke X."/>
            <person name="Young R.A."/>
            <person name="Haiser H.J."/>
            <person name="Kolde R."/>
            <person name="Yassour M."/>
            <person name="Luopajarvi K."/>
            <person name="Siljander H."/>
            <person name="Virtanen S.M."/>
            <person name="Ilonen J."/>
            <person name="Uibo R."/>
            <person name="Tillmann V."/>
            <person name="Mokurov S."/>
            <person name="Dorshakova N."/>
            <person name="Porter J.A."/>
            <person name="McHardy A.C."/>
            <person name="Lahdesmaki H."/>
            <person name="Vlamakis H."/>
            <person name="Huttenhower C."/>
            <person name="Knip M."/>
            <person name="Xavier R.J."/>
        </authorList>
    </citation>
    <scope>NUCLEOTIDE SEQUENCE [LARGE SCALE GENOMIC DNA]</scope>
    <source>
        <strain evidence="4 5">RJX1052</strain>
    </source>
</reference>
<dbReference type="Pfam" id="PF13579">
    <property type="entry name" value="Glyco_trans_4_4"/>
    <property type="match status" value="1"/>
</dbReference>
<evidence type="ECO:0000256" key="1">
    <source>
        <dbReference type="SAM" id="Coils"/>
    </source>
</evidence>
<dbReference type="SUPFAM" id="SSF53756">
    <property type="entry name" value="UDP-Glycosyltransferase/glycogen phosphorylase"/>
    <property type="match status" value="1"/>
</dbReference>
<dbReference type="Gene3D" id="3.40.50.2000">
    <property type="entry name" value="Glycogen Phosphorylase B"/>
    <property type="match status" value="2"/>
</dbReference>
<dbReference type="KEGG" id="bdh:GV66_14190"/>
<sequence>MRIIQYIPTIDQTWGGTSSYMQLLGNSLGNLVELHIITHISKEPLPIENCQLHNIATWRHPIEMKRQWETFLKQINPDIVHINCCWIPQCAFIQKWTQKLKYKVVLTPHGMLEPWIIKRHYWTKKKPALLLYQKQAIKNADCLHATANSEKKNLLKLGYNNKIEIIPNGIEVEKIVFKTSWKKQKEILFLSRIHVKKGINFLIEAIANLKKELQDYKINIAGEGDEAYINELKQLTIKLDIANLIHFTGGVYGDQKWELFRRTDLFILPTYSENFGIVVAEALACGTPVITTQGTPWQELESYHCGWWTEIGTEATTKALKEFLQCTEGQLEQMGRNGRKLIEEKYSSQKMAHDMVNLYRKILGQ</sequence>
<dbReference type="InterPro" id="IPR050194">
    <property type="entry name" value="Glycosyltransferase_grp1"/>
</dbReference>